<evidence type="ECO:0000256" key="4">
    <source>
        <dbReference type="ARBA" id="ARBA00022692"/>
    </source>
</evidence>
<name>A0ABD2C871_VESSQ</name>
<dbReference type="InterPro" id="IPR007217">
    <property type="entry name" value="Per1-like"/>
</dbReference>
<dbReference type="EMBL" id="JAUDFV010000020">
    <property type="protein sequence ID" value="KAL2740523.1"/>
    <property type="molecule type" value="Genomic_DNA"/>
</dbReference>
<evidence type="ECO:0000256" key="5">
    <source>
        <dbReference type="ARBA" id="ARBA00022729"/>
    </source>
</evidence>
<sequence length="380" mass="45171">MEALLKEDLKCQPTVMSTYLIFNHLRIIYPQFQGKLRTSVLEPSQNFLSSKYIIPDIMSKPAWIICLIFQTYCVVNVIASTGDRSQIYNQCLMKYRISHCKDDTTFINPPSLFLSLLSWSCIEDCKYICMWHTVDYFVNYGLTVPQFYGKWPFIRIFGCQEPASVLFSIINFYAHWVLYLKFKRRVNSKCPMFYVWTYFSFICLNGWFWSTIFHARDTDFTEVMDYSCAFGIVVTLLYCMSLRITYKSTKTFVILTCCYISILYTHLTHLWSGAINYGYNMKFNIAIGFLTFVITMSWWYNVKREVPHVYLIGWFNILVVFVTLLEVFDFSPIFWIFDAHSLWHGFTAPLTILLYRFITLDCLYLKTYHNKTILNMHHFH</sequence>
<gene>
    <name evidence="9" type="ORF">V1478_000664</name>
</gene>
<feature type="transmembrane region" description="Helical" evidence="8">
    <location>
        <begin position="192"/>
        <end position="211"/>
    </location>
</feature>
<protein>
    <recommendedName>
        <fullName evidence="8">Post-GPI attachment to proteins factor 3</fullName>
    </recommendedName>
</protein>
<accession>A0ABD2C871</accession>
<keyword evidence="10" id="KW-1185">Reference proteome</keyword>
<comment type="caution">
    <text evidence="9">The sequence shown here is derived from an EMBL/GenBank/DDBJ whole genome shotgun (WGS) entry which is preliminary data.</text>
</comment>
<feature type="transmembrane region" description="Helical" evidence="8">
    <location>
        <begin position="314"/>
        <end position="337"/>
    </location>
</feature>
<keyword evidence="8" id="KW-0333">Golgi apparatus</keyword>
<comment type="subcellular location">
    <subcellularLocation>
        <location evidence="1">Endomembrane system</location>
        <topology evidence="1">Multi-pass membrane protein</topology>
    </subcellularLocation>
    <subcellularLocation>
        <location evidence="8">Golgi apparatus membrane</location>
        <topology evidence="8">Multi-pass membrane protein</topology>
    </subcellularLocation>
</comment>
<evidence type="ECO:0000313" key="10">
    <source>
        <dbReference type="Proteomes" id="UP001607302"/>
    </source>
</evidence>
<dbReference type="Pfam" id="PF04080">
    <property type="entry name" value="Per1"/>
    <property type="match status" value="1"/>
</dbReference>
<organism evidence="9 10">
    <name type="scientific">Vespula squamosa</name>
    <name type="common">Southern yellow jacket</name>
    <name type="synonym">Wasp</name>
    <dbReference type="NCBI Taxonomy" id="30214"/>
    <lineage>
        <taxon>Eukaryota</taxon>
        <taxon>Metazoa</taxon>
        <taxon>Ecdysozoa</taxon>
        <taxon>Arthropoda</taxon>
        <taxon>Hexapoda</taxon>
        <taxon>Insecta</taxon>
        <taxon>Pterygota</taxon>
        <taxon>Neoptera</taxon>
        <taxon>Endopterygota</taxon>
        <taxon>Hymenoptera</taxon>
        <taxon>Apocrita</taxon>
        <taxon>Aculeata</taxon>
        <taxon>Vespoidea</taxon>
        <taxon>Vespidae</taxon>
        <taxon>Vespinae</taxon>
        <taxon>Vespula</taxon>
    </lineage>
</organism>
<keyword evidence="6 8" id="KW-1133">Transmembrane helix</keyword>
<keyword evidence="3 8" id="KW-0337">GPI-anchor biosynthesis</keyword>
<evidence type="ECO:0000256" key="8">
    <source>
        <dbReference type="RuleBase" id="RU365066"/>
    </source>
</evidence>
<evidence type="ECO:0000256" key="6">
    <source>
        <dbReference type="ARBA" id="ARBA00022989"/>
    </source>
</evidence>
<feature type="transmembrane region" description="Helical" evidence="8">
    <location>
        <begin position="223"/>
        <end position="240"/>
    </location>
</feature>
<feature type="transmembrane region" description="Helical" evidence="8">
    <location>
        <begin position="343"/>
        <end position="365"/>
    </location>
</feature>
<comment type="similarity">
    <text evidence="2 8">Belongs to the PGAP3 family.</text>
</comment>
<feature type="transmembrane region" description="Helical" evidence="8">
    <location>
        <begin position="283"/>
        <end position="302"/>
    </location>
</feature>
<reference evidence="9 10" key="1">
    <citation type="journal article" date="2024" name="Ann. Entomol. Soc. Am.">
        <title>Genomic analyses of the southern and eastern yellowjacket wasps (Hymenoptera: Vespidae) reveal evolutionary signatures of social life.</title>
        <authorList>
            <person name="Catto M.A."/>
            <person name="Caine P.B."/>
            <person name="Orr S.E."/>
            <person name="Hunt B.G."/>
            <person name="Goodisman M.A.D."/>
        </authorList>
    </citation>
    <scope>NUCLEOTIDE SEQUENCE [LARGE SCALE GENOMIC DNA]</scope>
    <source>
        <strain evidence="9">233</strain>
        <tissue evidence="9">Head and thorax</tissue>
    </source>
</reference>
<dbReference type="Proteomes" id="UP001607302">
    <property type="component" value="Unassembled WGS sequence"/>
</dbReference>
<keyword evidence="7 8" id="KW-0472">Membrane</keyword>
<evidence type="ECO:0000313" key="9">
    <source>
        <dbReference type="EMBL" id="KAL2740523.1"/>
    </source>
</evidence>
<dbReference type="GO" id="GO:0006506">
    <property type="term" value="P:GPI anchor biosynthetic process"/>
    <property type="evidence" value="ECO:0007669"/>
    <property type="project" value="UniProtKB-KW"/>
</dbReference>
<feature type="transmembrane region" description="Helical" evidence="8">
    <location>
        <begin position="163"/>
        <end position="180"/>
    </location>
</feature>
<evidence type="ECO:0000256" key="2">
    <source>
        <dbReference type="ARBA" id="ARBA00006387"/>
    </source>
</evidence>
<evidence type="ECO:0000256" key="7">
    <source>
        <dbReference type="ARBA" id="ARBA00023136"/>
    </source>
</evidence>
<evidence type="ECO:0000256" key="3">
    <source>
        <dbReference type="ARBA" id="ARBA00022502"/>
    </source>
</evidence>
<evidence type="ECO:0000256" key="1">
    <source>
        <dbReference type="ARBA" id="ARBA00004127"/>
    </source>
</evidence>
<keyword evidence="5" id="KW-0732">Signal</keyword>
<dbReference type="AlphaFoldDB" id="A0ABD2C871"/>
<dbReference type="PANTHER" id="PTHR13148">
    <property type="entry name" value="PER1-RELATED"/>
    <property type="match status" value="1"/>
</dbReference>
<feature type="transmembrane region" description="Helical" evidence="8">
    <location>
        <begin position="252"/>
        <end position="271"/>
    </location>
</feature>
<comment type="function">
    <text evidence="8">Involved in the lipid remodeling steps of GPI-anchor maturation.</text>
</comment>
<keyword evidence="4 8" id="KW-0812">Transmembrane</keyword>
<proteinExistence type="inferred from homology"/>
<dbReference type="GO" id="GO:0000139">
    <property type="term" value="C:Golgi membrane"/>
    <property type="evidence" value="ECO:0007669"/>
    <property type="project" value="UniProtKB-SubCell"/>
</dbReference>
<dbReference type="PANTHER" id="PTHR13148:SF0">
    <property type="entry name" value="POST-GPI ATTACHMENT TO PROTEINS FACTOR 3"/>
    <property type="match status" value="1"/>
</dbReference>